<dbReference type="Pfam" id="PF03683">
    <property type="entry name" value="UPF0175"/>
    <property type="match status" value="1"/>
</dbReference>
<keyword evidence="3" id="KW-1185">Reference proteome</keyword>
<comment type="similarity">
    <text evidence="1">Belongs to the UPF0175 family.</text>
</comment>
<dbReference type="PANTHER" id="PTHR37525">
    <property type="entry name" value="UPF0175 PROTEIN SSL1255"/>
    <property type="match status" value="1"/>
</dbReference>
<dbReference type="AlphaFoldDB" id="A0AAJ0U5P8"/>
<dbReference type="Proteomes" id="UP001296776">
    <property type="component" value="Unassembled WGS sequence"/>
</dbReference>
<accession>A0AAJ0U5P8</accession>
<sequence length="83" mass="9241">MTQVCLDLPESVPALLHCRPGELNKELLLAAAAHWYQQGRISQEWAAQIAGLDRTDFLLALARMGKDSFVVDFDDLDDELARG</sequence>
<dbReference type="EMBL" id="NRSJ01000027">
    <property type="protein sequence ID" value="MBK1705765.1"/>
    <property type="molecule type" value="Genomic_DNA"/>
</dbReference>
<evidence type="ECO:0000256" key="1">
    <source>
        <dbReference type="ARBA" id="ARBA00005651"/>
    </source>
</evidence>
<gene>
    <name evidence="2" type="ORF">CKO40_14690</name>
</gene>
<dbReference type="PANTHER" id="PTHR37525:SF1">
    <property type="entry name" value="UPF0175 PROTEIN SSL1255"/>
    <property type="match status" value="1"/>
</dbReference>
<comment type="caution">
    <text evidence="2">The sequence shown here is derived from an EMBL/GenBank/DDBJ whole genome shotgun (WGS) entry which is preliminary data.</text>
</comment>
<protein>
    <submittedName>
        <fullName evidence="2">Uncharacterized protein</fullName>
    </submittedName>
</protein>
<proteinExistence type="inferred from homology"/>
<organism evidence="2 3">
    <name type="scientific">Halochromatium glycolicum</name>
    <dbReference type="NCBI Taxonomy" id="85075"/>
    <lineage>
        <taxon>Bacteria</taxon>
        <taxon>Pseudomonadati</taxon>
        <taxon>Pseudomonadota</taxon>
        <taxon>Gammaproteobacteria</taxon>
        <taxon>Chromatiales</taxon>
        <taxon>Chromatiaceae</taxon>
        <taxon>Halochromatium</taxon>
    </lineage>
</organism>
<reference evidence="2" key="1">
    <citation type="submission" date="2017-08" db="EMBL/GenBank/DDBJ databases">
        <authorList>
            <person name="Imhoff J.F."/>
            <person name="Rahn T."/>
            <person name="Kuenzel S."/>
            <person name="Neulinger S.C."/>
        </authorList>
    </citation>
    <scope>NUCLEOTIDE SEQUENCE</scope>
    <source>
        <strain evidence="2">DSM 11080</strain>
    </source>
</reference>
<evidence type="ECO:0000313" key="2">
    <source>
        <dbReference type="EMBL" id="MBK1705765.1"/>
    </source>
</evidence>
<dbReference type="InterPro" id="IPR005368">
    <property type="entry name" value="UPF0175"/>
</dbReference>
<name>A0AAJ0U5P8_9GAMM</name>
<dbReference type="InterPro" id="IPR052264">
    <property type="entry name" value="UPF0175_domain"/>
</dbReference>
<dbReference type="RefSeq" id="WP_200346985.1">
    <property type="nucleotide sequence ID" value="NZ_NRSJ01000027.1"/>
</dbReference>
<reference evidence="2" key="2">
    <citation type="journal article" date="2020" name="Microorganisms">
        <title>Osmotic Adaptation and Compatible Solute Biosynthesis of Phototrophic Bacteria as Revealed from Genome Analyses.</title>
        <authorList>
            <person name="Imhoff J.F."/>
            <person name="Rahn T."/>
            <person name="Kunzel S."/>
            <person name="Keller A."/>
            <person name="Neulinger S.C."/>
        </authorList>
    </citation>
    <scope>NUCLEOTIDE SEQUENCE</scope>
    <source>
        <strain evidence="2">DSM 11080</strain>
    </source>
</reference>
<evidence type="ECO:0000313" key="3">
    <source>
        <dbReference type="Proteomes" id="UP001296776"/>
    </source>
</evidence>